<feature type="compositionally biased region" description="Basic and acidic residues" evidence="10">
    <location>
        <begin position="629"/>
        <end position="642"/>
    </location>
</feature>
<dbReference type="GO" id="GO:0005813">
    <property type="term" value="C:centrosome"/>
    <property type="evidence" value="ECO:0007669"/>
    <property type="project" value="UniProtKB-SubCell"/>
</dbReference>
<feature type="compositionally biased region" description="Low complexity" evidence="10">
    <location>
        <begin position="643"/>
        <end position="652"/>
    </location>
</feature>
<evidence type="ECO:0000256" key="3">
    <source>
        <dbReference type="ARBA" id="ARBA00010767"/>
    </source>
</evidence>
<evidence type="ECO:0000256" key="10">
    <source>
        <dbReference type="SAM" id="MobiDB-lite"/>
    </source>
</evidence>
<keyword evidence="6" id="KW-0206">Cytoskeleton</keyword>
<feature type="compositionally biased region" description="Polar residues" evidence="10">
    <location>
        <begin position="137"/>
        <end position="146"/>
    </location>
</feature>
<feature type="compositionally biased region" description="Acidic residues" evidence="10">
    <location>
        <begin position="612"/>
        <end position="621"/>
    </location>
</feature>
<evidence type="ECO:0000256" key="5">
    <source>
        <dbReference type="ARBA" id="ARBA00022490"/>
    </source>
</evidence>
<feature type="compositionally biased region" description="Basic and acidic residues" evidence="10">
    <location>
        <begin position="341"/>
        <end position="360"/>
    </location>
</feature>
<feature type="compositionally biased region" description="Low complexity" evidence="10">
    <location>
        <begin position="286"/>
        <end position="296"/>
    </location>
</feature>
<evidence type="ECO:0000256" key="1">
    <source>
        <dbReference type="ARBA" id="ARBA00004120"/>
    </source>
</evidence>
<comment type="function">
    <text evidence="8">Centrosomal protein required for establishing a robust mitotic centrosome architecture that can endure the forces that converge on the centrosomes during spindle formation. Required for stabilizing the expanded pericentriolar material around the centriole.</text>
</comment>
<feature type="compositionally biased region" description="Basic and acidic residues" evidence="10">
    <location>
        <begin position="179"/>
        <end position="190"/>
    </location>
</feature>
<feature type="region of interest" description="Disordered" evidence="10">
    <location>
        <begin position="126"/>
        <end position="371"/>
    </location>
</feature>
<evidence type="ECO:0000313" key="12">
    <source>
        <dbReference type="Proteomes" id="UP001152622"/>
    </source>
</evidence>
<evidence type="ECO:0000256" key="2">
    <source>
        <dbReference type="ARBA" id="ARBA00004300"/>
    </source>
</evidence>
<gene>
    <name evidence="11" type="ORF">SKAU_G00341060</name>
</gene>
<comment type="subcellular location">
    <subcellularLocation>
        <location evidence="1">Cytoplasm</location>
        <location evidence="1">Cytoskeleton</location>
        <location evidence="1">Cilium basal body</location>
    </subcellularLocation>
    <subcellularLocation>
        <location evidence="2">Cytoplasm</location>
        <location evidence="2">Cytoskeleton</location>
        <location evidence="2">Microtubule organizing center</location>
        <location evidence="2">Centrosome</location>
    </subcellularLocation>
</comment>
<dbReference type="OrthoDB" id="8015657at2759"/>
<evidence type="ECO:0000256" key="6">
    <source>
        <dbReference type="ARBA" id="ARBA00023212"/>
    </source>
</evidence>
<dbReference type="Proteomes" id="UP001152622">
    <property type="component" value="Chromosome 15"/>
</dbReference>
<dbReference type="InterPro" id="IPR026742">
    <property type="entry name" value="Centrosomal_kizuma"/>
</dbReference>
<keyword evidence="5" id="KW-0963">Cytoplasm</keyword>
<comment type="caution">
    <text evidence="11">The sequence shown here is derived from an EMBL/GenBank/DDBJ whole genome shotgun (WGS) entry which is preliminary data.</text>
</comment>
<proteinExistence type="inferred from homology"/>
<evidence type="ECO:0000313" key="11">
    <source>
        <dbReference type="EMBL" id="KAJ8341815.1"/>
    </source>
</evidence>
<name>A0A9Q1EN67_SYNKA</name>
<dbReference type="PANTHER" id="PTHR16299:SF2">
    <property type="entry name" value="CENTROSOMAL PROTEIN KIZUNA"/>
    <property type="match status" value="1"/>
</dbReference>
<evidence type="ECO:0000256" key="7">
    <source>
        <dbReference type="ARBA" id="ARBA00023273"/>
    </source>
</evidence>
<feature type="region of interest" description="Disordered" evidence="10">
    <location>
        <begin position="601"/>
        <end position="705"/>
    </location>
</feature>
<dbReference type="AlphaFoldDB" id="A0A9Q1EN67"/>
<protein>
    <recommendedName>
        <fullName evidence="4">Centrosomal protein kizuna</fullName>
    </recommendedName>
    <alternativeName>
        <fullName evidence="9">Polo-like kinase 1 substrate 1</fullName>
    </alternativeName>
</protein>
<dbReference type="EMBL" id="JAINUF010000015">
    <property type="protein sequence ID" value="KAJ8341815.1"/>
    <property type="molecule type" value="Genomic_DNA"/>
</dbReference>
<evidence type="ECO:0000256" key="9">
    <source>
        <dbReference type="ARBA" id="ARBA00031153"/>
    </source>
</evidence>
<keyword evidence="12" id="KW-1185">Reference proteome</keyword>
<dbReference type="GO" id="GO:0007051">
    <property type="term" value="P:spindle organization"/>
    <property type="evidence" value="ECO:0007669"/>
    <property type="project" value="InterPro"/>
</dbReference>
<feature type="compositionally biased region" description="Basic and acidic residues" evidence="10">
    <location>
        <begin position="297"/>
        <end position="310"/>
    </location>
</feature>
<accession>A0A9Q1EN67</accession>
<organism evidence="11 12">
    <name type="scientific">Synaphobranchus kaupii</name>
    <name type="common">Kaup's arrowtooth eel</name>
    <dbReference type="NCBI Taxonomy" id="118154"/>
    <lineage>
        <taxon>Eukaryota</taxon>
        <taxon>Metazoa</taxon>
        <taxon>Chordata</taxon>
        <taxon>Craniata</taxon>
        <taxon>Vertebrata</taxon>
        <taxon>Euteleostomi</taxon>
        <taxon>Actinopterygii</taxon>
        <taxon>Neopterygii</taxon>
        <taxon>Teleostei</taxon>
        <taxon>Anguilliformes</taxon>
        <taxon>Synaphobranchidae</taxon>
        <taxon>Synaphobranchus</taxon>
    </lineage>
</organism>
<keyword evidence="7" id="KW-0966">Cell projection</keyword>
<reference evidence="11" key="1">
    <citation type="journal article" date="2023" name="Science">
        <title>Genome structures resolve the early diversification of teleost fishes.</title>
        <authorList>
            <person name="Parey E."/>
            <person name="Louis A."/>
            <person name="Montfort J."/>
            <person name="Bouchez O."/>
            <person name="Roques C."/>
            <person name="Iampietro C."/>
            <person name="Lluch J."/>
            <person name="Castinel A."/>
            <person name="Donnadieu C."/>
            <person name="Desvignes T."/>
            <person name="Floi Bucao C."/>
            <person name="Jouanno E."/>
            <person name="Wen M."/>
            <person name="Mejri S."/>
            <person name="Dirks R."/>
            <person name="Jansen H."/>
            <person name="Henkel C."/>
            <person name="Chen W.J."/>
            <person name="Zahm M."/>
            <person name="Cabau C."/>
            <person name="Klopp C."/>
            <person name="Thompson A.W."/>
            <person name="Robinson-Rechavi M."/>
            <person name="Braasch I."/>
            <person name="Lecointre G."/>
            <person name="Bobe J."/>
            <person name="Postlethwait J.H."/>
            <person name="Berthelot C."/>
            <person name="Roest Crollius H."/>
            <person name="Guiguen Y."/>
        </authorList>
    </citation>
    <scope>NUCLEOTIDE SEQUENCE</scope>
    <source>
        <strain evidence="11">WJC10195</strain>
    </source>
</reference>
<dbReference type="PANTHER" id="PTHR16299">
    <property type="entry name" value="CENTROSOMAL PROTEIN KIZUNA"/>
    <property type="match status" value="1"/>
</dbReference>
<evidence type="ECO:0000256" key="4">
    <source>
        <dbReference type="ARBA" id="ARBA00013872"/>
    </source>
</evidence>
<comment type="similarity">
    <text evidence="3">Belongs to the kizuna family.</text>
</comment>
<evidence type="ECO:0000256" key="8">
    <source>
        <dbReference type="ARBA" id="ARBA00024919"/>
    </source>
</evidence>
<sequence length="705" mass="76834">MAFCDKEYFEKIGELQQNMHKSEKRRFQLERDLLAFCTSDKQGSEIKNAKLRCYLKQICEREKRAKARNLELLRHMERIELHMKAVCFTHQKKGKVLQGSAASDCSSHLAKGLYQPAAIFLGRQTSSSPPVEAEATGATSVQPSNSEPDRFSRSPEQLESGTLKKQRLSKKGTDSPPRLSDDTSAARRDESGEDAGIAAGAPPPLNFASPASEPHAGPERLSPRVTSKVSEEEAPAAVGVGREVANMPPAESVPEGVSNDGVAAGDSENTESHSLPSSEKSVDRTLSSGSDLPLSLSEDKDLGGFREDSGHPIARSLKTISPRGAAERSDKPLAAGYHNANAHEESKDVEGSEAGRESRHGRMPSTSKATSQMLSLEGFSHLLESIEERLDEREKKVYRISSVSEQHLGHLISLCNRKAGLNDEDLEACGAAALHQLQRLSWKTSKGCLLPQEIVSANWTVAAEESRIRSCLATDGTKLWERWFRHAIVLQDHGVFTAEGIAKLFAPLLVEKGASYTDKAEALLSVLLEEAAGGTLSVDSDESSGGLPSLLFDSGEIKAARPVRWQETFTHGQQSGEEDSQEESFVESIPIRETKAYQLLKQSAAQHRPQCPEEEEEDELDAFPSGVTRDSHLENSGKDETTRTSSSSFSERPLVGAGKVVRSTVPAVQSKAFWGESDDSNSDIEAALRPQSRGTAVDDFDHFYD</sequence>